<accession>A0A0M0J9Y6</accession>
<comment type="caution">
    <text evidence="3">The sequence shown here is derived from an EMBL/GenBank/DDBJ whole genome shotgun (WGS) entry which is preliminary data.</text>
</comment>
<organism evidence="3 4">
    <name type="scientific">Chrysochromulina tobinii</name>
    <dbReference type="NCBI Taxonomy" id="1460289"/>
    <lineage>
        <taxon>Eukaryota</taxon>
        <taxon>Haptista</taxon>
        <taxon>Haptophyta</taxon>
        <taxon>Prymnesiophyceae</taxon>
        <taxon>Prymnesiales</taxon>
        <taxon>Chrysochromulinaceae</taxon>
        <taxon>Chrysochromulina</taxon>
    </lineage>
</organism>
<dbReference type="PANTHER" id="PTHR13369">
    <property type="match status" value="1"/>
</dbReference>
<feature type="non-terminal residue" evidence="3">
    <location>
        <position position="1"/>
    </location>
</feature>
<dbReference type="Pfam" id="PF13679">
    <property type="entry name" value="Methyltransf_32"/>
    <property type="match status" value="1"/>
</dbReference>
<keyword evidence="4" id="KW-1185">Reference proteome</keyword>
<keyword evidence="3" id="KW-0808">Transferase</keyword>
<dbReference type="Proteomes" id="UP000037460">
    <property type="component" value="Unassembled WGS sequence"/>
</dbReference>
<dbReference type="InterPro" id="IPR025714">
    <property type="entry name" value="Methyltranfer_dom"/>
</dbReference>
<evidence type="ECO:0000259" key="2">
    <source>
        <dbReference type="Pfam" id="PF13679"/>
    </source>
</evidence>
<sequence length="387" mass="41562">GSGLGIEGQSGSGLGNEGQSGSGLGNEGQSRRSPLGSPADGFGQRLRIVDAGCGRGYLTFAAHRFFASKGWEVETVGVEMRSDLVAEMNQIAAGLDGFSGLRFECSSVAQFLGKAISGTQQHSNLSDQAISGTQQHSDLSDQAISGTQQHSDLSVAPFLDQRRVSARAKGSELDVLIALHACDIATDDALWCGITNGARIIVVAPCCHKEVRQQLELGRSSQASSRAWGGALGDTSLRYGIYRERTAEMVTDSLRALLLEIAGYDVSVFEFIGGEHTAKNVMLTASKRQIGREISGAEIEDLRARLRQLCVEFGVERQALARWMGEALGVEADGAAPSQQEPRRKEKPQAQQMATPGLQPRMQSRKQPRGEIETTRAPLRRTEPPVL</sequence>
<evidence type="ECO:0000313" key="4">
    <source>
        <dbReference type="Proteomes" id="UP000037460"/>
    </source>
</evidence>
<feature type="region of interest" description="Disordered" evidence="1">
    <location>
        <begin position="333"/>
        <end position="387"/>
    </location>
</feature>
<protein>
    <submittedName>
        <fullName evidence="3">Sam-dependent methyltransferase</fullName>
    </submittedName>
</protein>
<dbReference type="Gene3D" id="3.40.50.150">
    <property type="entry name" value="Vaccinia Virus protein VP39"/>
    <property type="match status" value="1"/>
</dbReference>
<dbReference type="InterPro" id="IPR029063">
    <property type="entry name" value="SAM-dependent_MTases_sf"/>
</dbReference>
<dbReference type="GO" id="GO:0032259">
    <property type="term" value="P:methylation"/>
    <property type="evidence" value="ECO:0007669"/>
    <property type="project" value="UniProtKB-KW"/>
</dbReference>
<dbReference type="EMBL" id="JWZX01003204">
    <property type="protein sequence ID" value="KOO23305.1"/>
    <property type="molecule type" value="Genomic_DNA"/>
</dbReference>
<feature type="region of interest" description="Disordered" evidence="1">
    <location>
        <begin position="1"/>
        <end position="39"/>
    </location>
</feature>
<dbReference type="AlphaFoldDB" id="A0A0M0J9Y6"/>
<keyword evidence="3" id="KW-0489">Methyltransferase</keyword>
<dbReference type="GO" id="GO:0005737">
    <property type="term" value="C:cytoplasm"/>
    <property type="evidence" value="ECO:0007669"/>
    <property type="project" value="TreeGrafter"/>
</dbReference>
<dbReference type="OrthoDB" id="547169at2759"/>
<evidence type="ECO:0000256" key="1">
    <source>
        <dbReference type="SAM" id="MobiDB-lite"/>
    </source>
</evidence>
<feature type="compositionally biased region" description="Gly residues" evidence="1">
    <location>
        <begin position="1"/>
        <end position="26"/>
    </location>
</feature>
<dbReference type="GO" id="GO:0008168">
    <property type="term" value="F:methyltransferase activity"/>
    <property type="evidence" value="ECO:0007669"/>
    <property type="project" value="UniProtKB-KW"/>
</dbReference>
<gene>
    <name evidence="3" type="ORF">Ctob_006721</name>
</gene>
<proteinExistence type="predicted"/>
<reference evidence="4" key="1">
    <citation type="journal article" date="2015" name="PLoS Genet.">
        <title>Genome Sequence and Transcriptome Analyses of Chrysochromulina tobin: Metabolic Tools for Enhanced Algal Fitness in the Prominent Order Prymnesiales (Haptophyceae).</title>
        <authorList>
            <person name="Hovde B.T."/>
            <person name="Deodato C.R."/>
            <person name="Hunsperger H.M."/>
            <person name="Ryken S.A."/>
            <person name="Yost W."/>
            <person name="Jha R.K."/>
            <person name="Patterson J."/>
            <person name="Monnat R.J. Jr."/>
            <person name="Barlow S.B."/>
            <person name="Starkenburg S.R."/>
            <person name="Cattolico R.A."/>
        </authorList>
    </citation>
    <scope>NUCLEOTIDE SEQUENCE</scope>
    <source>
        <strain evidence="4">CCMP291</strain>
    </source>
</reference>
<evidence type="ECO:0000313" key="3">
    <source>
        <dbReference type="EMBL" id="KOO23305.1"/>
    </source>
</evidence>
<dbReference type="SUPFAM" id="SSF53335">
    <property type="entry name" value="S-adenosyl-L-methionine-dependent methyltransferases"/>
    <property type="match status" value="1"/>
</dbReference>
<name>A0A0M0J9Y6_9EUKA</name>
<dbReference type="PANTHER" id="PTHR13369:SF3">
    <property type="entry name" value="METHYLTRANSFERASE DOMAIN-CONTAINING PROTEIN"/>
    <property type="match status" value="1"/>
</dbReference>
<feature type="domain" description="Methyltransferase" evidence="2">
    <location>
        <begin position="44"/>
        <end position="214"/>
    </location>
</feature>
<feature type="compositionally biased region" description="Basic and acidic residues" evidence="1">
    <location>
        <begin position="368"/>
        <end position="387"/>
    </location>
</feature>